<dbReference type="RefSeq" id="WP_006697524.1">
    <property type="nucleotide sequence ID" value="NZ_AMQQ01000004.1"/>
</dbReference>
<comment type="caution">
    <text evidence="1">The sequence shown here is derived from an EMBL/GenBank/DDBJ whole genome shotgun (WGS) entry which is preliminary data.</text>
</comment>
<keyword evidence="2" id="KW-1185">Reference proteome</keyword>
<organism evidence="1 2">
    <name type="scientific">Bradyrhizobium lupini HPC(L)</name>
    <dbReference type="NCBI Taxonomy" id="1229491"/>
    <lineage>
        <taxon>Bacteria</taxon>
        <taxon>Pseudomonadati</taxon>
        <taxon>Pseudomonadota</taxon>
        <taxon>Alphaproteobacteria</taxon>
        <taxon>Hyphomicrobiales</taxon>
        <taxon>Nitrobacteraceae</taxon>
        <taxon>Bradyrhizobium</taxon>
    </lineage>
</organism>
<sequence length="85" mass="8938">MKILSLRRPFEGGNTIARFDAEIAPGIKAYGLKLVQSQRGLRVFGPSIAGGPAVTMEPAIADRLAEIAMREVARGQATASITDAA</sequence>
<evidence type="ECO:0000313" key="1">
    <source>
        <dbReference type="EMBL" id="EKJ97227.1"/>
    </source>
</evidence>
<gene>
    <name evidence="1" type="ORF">C241_02974</name>
</gene>
<proteinExistence type="predicted"/>
<dbReference type="Proteomes" id="UP000017668">
    <property type="component" value="Unassembled WGS sequence"/>
</dbReference>
<name>A0ABP2RW89_RHILU</name>
<protein>
    <submittedName>
        <fullName evidence="1">Uncharacterized protein</fullName>
    </submittedName>
</protein>
<evidence type="ECO:0000313" key="2">
    <source>
        <dbReference type="Proteomes" id="UP000017668"/>
    </source>
</evidence>
<reference evidence="1 2" key="1">
    <citation type="journal article" date="2013" name="Genome Announc.">
        <title>Genome Sequence of Rhizobium lupini HPC(L) Isolated from Saline Desert Soil, Kutch (Gujarat).</title>
        <authorList>
            <person name="Agarwal L."/>
            <person name="Purohit H.J."/>
        </authorList>
    </citation>
    <scope>NUCLEOTIDE SEQUENCE [LARGE SCALE GENOMIC DNA]</scope>
    <source>
        <strain evidence="2">HPC(L)</strain>
    </source>
</reference>
<dbReference type="EMBL" id="AMQQ01000004">
    <property type="protein sequence ID" value="EKJ97227.1"/>
    <property type="molecule type" value="Genomic_DNA"/>
</dbReference>
<accession>A0ABP2RW89</accession>